<accession>A0A7J0DQ70</accession>
<sequence>MIMNLTHQDSFLIWSANLLTGVDGSWLNVPDQYYGNSMNPSRPIGENSEIDQHLLGHVWWKEVNFCGKVLYQTDIYLVHDLDLLGDSMHLTMNALEI</sequence>
<proteinExistence type="predicted"/>
<name>A0A7J0DQ70_9ERIC</name>
<comment type="caution">
    <text evidence="1">The sequence shown here is derived from an EMBL/GenBank/DDBJ whole genome shotgun (WGS) entry which is preliminary data.</text>
</comment>
<evidence type="ECO:0000313" key="1">
    <source>
        <dbReference type="EMBL" id="GFS40081.1"/>
    </source>
</evidence>
<dbReference type="Proteomes" id="UP000585474">
    <property type="component" value="Unassembled WGS sequence"/>
</dbReference>
<organism evidence="1 2">
    <name type="scientific">Actinidia rufa</name>
    <dbReference type="NCBI Taxonomy" id="165716"/>
    <lineage>
        <taxon>Eukaryota</taxon>
        <taxon>Viridiplantae</taxon>
        <taxon>Streptophyta</taxon>
        <taxon>Embryophyta</taxon>
        <taxon>Tracheophyta</taxon>
        <taxon>Spermatophyta</taxon>
        <taxon>Magnoliopsida</taxon>
        <taxon>eudicotyledons</taxon>
        <taxon>Gunneridae</taxon>
        <taxon>Pentapetalae</taxon>
        <taxon>asterids</taxon>
        <taxon>Ericales</taxon>
        <taxon>Actinidiaceae</taxon>
        <taxon>Actinidia</taxon>
    </lineage>
</organism>
<dbReference type="AlphaFoldDB" id="A0A7J0DQ70"/>
<reference evidence="2" key="1">
    <citation type="submission" date="2019-07" db="EMBL/GenBank/DDBJ databases">
        <title>De Novo Assembly of kiwifruit Actinidia rufa.</title>
        <authorList>
            <person name="Sugita-Konishi S."/>
            <person name="Sato K."/>
            <person name="Mori E."/>
            <person name="Abe Y."/>
            <person name="Kisaki G."/>
            <person name="Hamano K."/>
            <person name="Suezawa K."/>
            <person name="Otani M."/>
            <person name="Fukuda T."/>
            <person name="Manabe T."/>
            <person name="Gomi K."/>
            <person name="Tabuchi M."/>
            <person name="Akimitsu K."/>
            <person name="Kataoka I."/>
        </authorList>
    </citation>
    <scope>NUCLEOTIDE SEQUENCE [LARGE SCALE GENOMIC DNA]</scope>
    <source>
        <strain evidence="2">cv. Fuchu</strain>
    </source>
</reference>
<keyword evidence="2" id="KW-1185">Reference proteome</keyword>
<dbReference type="EMBL" id="BJWL01000339">
    <property type="protein sequence ID" value="GFS40081.1"/>
    <property type="molecule type" value="Genomic_DNA"/>
</dbReference>
<evidence type="ECO:0000313" key="2">
    <source>
        <dbReference type="Proteomes" id="UP000585474"/>
    </source>
</evidence>
<gene>
    <name evidence="1" type="ORF">Acr_00g0066610</name>
</gene>
<protein>
    <submittedName>
        <fullName evidence="1">Uncharacterized protein</fullName>
    </submittedName>
</protein>